<dbReference type="GO" id="GO:0016757">
    <property type="term" value="F:glycosyltransferase activity"/>
    <property type="evidence" value="ECO:0007669"/>
    <property type="project" value="UniProtKB-KW"/>
</dbReference>
<dbReference type="PROSITE" id="PS51257">
    <property type="entry name" value="PROKAR_LIPOPROTEIN"/>
    <property type="match status" value="1"/>
</dbReference>
<accession>Q39ST6</accession>
<evidence type="ECO:0000313" key="14">
    <source>
        <dbReference type="Proteomes" id="UP000007073"/>
    </source>
</evidence>
<evidence type="ECO:0000256" key="9">
    <source>
        <dbReference type="PROSITE-ProRule" id="PRU01373"/>
    </source>
</evidence>
<name>Q39ST6_GEOMG</name>
<dbReference type="SMART" id="SM00257">
    <property type="entry name" value="LysM"/>
    <property type="match status" value="1"/>
</dbReference>
<evidence type="ECO:0000256" key="3">
    <source>
        <dbReference type="ARBA" id="ARBA00022676"/>
    </source>
</evidence>
<dbReference type="eggNOG" id="COG1376">
    <property type="taxonomic scope" value="Bacteria"/>
</dbReference>
<dbReference type="SUPFAM" id="SSF54106">
    <property type="entry name" value="LysM domain"/>
    <property type="match status" value="1"/>
</dbReference>
<dbReference type="Pfam" id="PF01476">
    <property type="entry name" value="LysM"/>
    <property type="match status" value="1"/>
</dbReference>
<dbReference type="PANTHER" id="PTHR30582">
    <property type="entry name" value="L,D-TRANSPEPTIDASE"/>
    <property type="match status" value="1"/>
</dbReference>
<evidence type="ECO:0000256" key="8">
    <source>
        <dbReference type="ARBA" id="ARBA00023316"/>
    </source>
</evidence>
<proteinExistence type="inferred from homology"/>
<dbReference type="KEGG" id="gme:Gmet_2463"/>
<dbReference type="SUPFAM" id="SSF141523">
    <property type="entry name" value="L,D-transpeptidase catalytic domain-like"/>
    <property type="match status" value="1"/>
</dbReference>
<dbReference type="GO" id="GO:0018104">
    <property type="term" value="P:peptidoglycan-protein cross-linking"/>
    <property type="evidence" value="ECO:0007669"/>
    <property type="project" value="TreeGrafter"/>
</dbReference>
<feature type="domain" description="L,D-TPase catalytic" evidence="12">
    <location>
        <begin position="253"/>
        <end position="396"/>
    </location>
</feature>
<feature type="active site" description="Nucleophile" evidence="9">
    <location>
        <position position="372"/>
    </location>
</feature>
<dbReference type="GO" id="GO:0005576">
    <property type="term" value="C:extracellular region"/>
    <property type="evidence" value="ECO:0007669"/>
    <property type="project" value="TreeGrafter"/>
</dbReference>
<dbReference type="InterPro" id="IPR036779">
    <property type="entry name" value="LysM_dom_sf"/>
</dbReference>
<comment type="pathway">
    <text evidence="1 9">Cell wall biogenesis; peptidoglycan biosynthesis.</text>
</comment>
<evidence type="ECO:0000256" key="1">
    <source>
        <dbReference type="ARBA" id="ARBA00004752"/>
    </source>
</evidence>
<dbReference type="eggNOG" id="COG1388">
    <property type="taxonomic scope" value="Bacteria"/>
</dbReference>
<keyword evidence="3" id="KW-0328">Glycosyltransferase</keyword>
<evidence type="ECO:0000256" key="6">
    <source>
        <dbReference type="ARBA" id="ARBA00022960"/>
    </source>
</evidence>
<dbReference type="Pfam" id="PF03734">
    <property type="entry name" value="YkuD"/>
    <property type="match status" value="1"/>
</dbReference>
<evidence type="ECO:0000313" key="13">
    <source>
        <dbReference type="EMBL" id="ABB32688.2"/>
    </source>
</evidence>
<dbReference type="InterPro" id="IPR050979">
    <property type="entry name" value="LD-transpeptidase"/>
</dbReference>
<evidence type="ECO:0000256" key="5">
    <source>
        <dbReference type="ARBA" id="ARBA00022801"/>
    </source>
</evidence>
<dbReference type="CDD" id="cd00118">
    <property type="entry name" value="LysM"/>
    <property type="match status" value="1"/>
</dbReference>
<keyword evidence="5" id="KW-0378">Hydrolase</keyword>
<dbReference type="CDD" id="cd16913">
    <property type="entry name" value="YkuD_like"/>
    <property type="match status" value="1"/>
</dbReference>
<sequence>MCRVGVGMGGTVSFLAAAVLFAGCSTPPTAKKRALTELSGLRQRSASSISRQEYWNIEETVARAESHLARGERKRAEVLFDLAAGKAKLLSERLELAQAEKDEPQPSSRDAVSKQTADWDDQLPPPAMDSVSPLPPPAPASPAMAPPTEHLHPQSAPAPVEPAEPQPGEMRSVERGEPAEATETARPRSSVIIGKRFSYTVGKGESLRYIGAKFGVSWRRLAQLNRIDPQKPLRAGQVLRVDTRRIVPRQIDDGIVINIPDRTLYYFRNGEVDRVLSVAVGKPKPVNDPEKRDWHTPTGNFRIIGKVKDPTWRVPPSIRKEMKERGKEVKTIVPPGKKNPLGKYALKTSIPGILIHSTNAPESVYSFSSHGCIRVFPEFMEDFFNSVTEETTGEIIYEPVKMTVAEGQVFLEVHRDIYNRYENLDEQVKSIAQEQHVEERIDWNKVQQVLKRMNGVPERVSF</sequence>
<reference evidence="13 14" key="2">
    <citation type="journal article" date="2009" name="BMC Microbiol.">
        <title>The genome sequence of Geobacter metallireducens: features of metabolism, physiology and regulation common and dissimilar to Geobacter sulfurreducens.</title>
        <authorList>
            <person name="Aklujkar M."/>
            <person name="Krushkal J."/>
            <person name="DiBartolo G."/>
            <person name="Lapidus A."/>
            <person name="Land M.L."/>
            <person name="Lovley D.R."/>
        </authorList>
    </citation>
    <scope>NUCLEOTIDE SEQUENCE [LARGE SCALE GENOMIC DNA]</scope>
    <source>
        <strain evidence="14">ATCC 53774 / DSM 7210 / GS-15</strain>
    </source>
</reference>
<keyword evidence="4" id="KW-0808">Transferase</keyword>
<keyword evidence="6 9" id="KW-0133">Cell shape</keyword>
<dbReference type="Gene3D" id="3.10.350.10">
    <property type="entry name" value="LysM domain"/>
    <property type="match status" value="1"/>
</dbReference>
<evidence type="ECO:0000256" key="2">
    <source>
        <dbReference type="ARBA" id="ARBA00005992"/>
    </source>
</evidence>
<dbReference type="HOGENOM" id="CLU_591553_0_0_7"/>
<evidence type="ECO:0000256" key="10">
    <source>
        <dbReference type="SAM" id="MobiDB-lite"/>
    </source>
</evidence>
<dbReference type="Proteomes" id="UP000007073">
    <property type="component" value="Chromosome"/>
</dbReference>
<dbReference type="PANTHER" id="PTHR30582:SF24">
    <property type="entry name" value="L,D-TRANSPEPTIDASE ERFK_SRFK-RELATED"/>
    <property type="match status" value="1"/>
</dbReference>
<evidence type="ECO:0000259" key="11">
    <source>
        <dbReference type="PROSITE" id="PS51782"/>
    </source>
</evidence>
<dbReference type="InterPro" id="IPR005490">
    <property type="entry name" value="LD_TPept_cat_dom"/>
</dbReference>
<dbReference type="UniPathway" id="UPA00219"/>
<feature type="compositionally biased region" description="Basic and acidic residues" evidence="10">
    <location>
        <begin position="171"/>
        <end position="186"/>
    </location>
</feature>
<feature type="region of interest" description="Disordered" evidence="10">
    <location>
        <begin position="97"/>
        <end position="187"/>
    </location>
</feature>
<dbReference type="AlphaFoldDB" id="Q39ST6"/>
<dbReference type="STRING" id="269799.Gmet_2463"/>
<evidence type="ECO:0000256" key="4">
    <source>
        <dbReference type="ARBA" id="ARBA00022679"/>
    </source>
</evidence>
<keyword evidence="14" id="KW-1185">Reference proteome</keyword>
<keyword evidence="8 9" id="KW-0961">Cell wall biogenesis/degradation</keyword>
<reference evidence="13 14" key="1">
    <citation type="submission" date="2005-10" db="EMBL/GenBank/DDBJ databases">
        <title>Complete sequence of Geobacter metallireducens GS-15.</title>
        <authorList>
            <consortium name="US DOE Joint Genome Institute"/>
            <person name="Copeland A."/>
            <person name="Lucas S."/>
            <person name="Lapidus A."/>
            <person name="Barry K."/>
            <person name="Detter J.C."/>
            <person name="Glavina T."/>
            <person name="Hammon N."/>
            <person name="Israni S."/>
            <person name="Pitluck S."/>
            <person name="Di Bartolo G."/>
            <person name="Chain P."/>
            <person name="Schmutz J."/>
            <person name="Larimer F."/>
            <person name="Land M."/>
            <person name="Kyrpides N."/>
            <person name="Ivanova N."/>
            <person name="Richardson P."/>
        </authorList>
    </citation>
    <scope>NUCLEOTIDE SEQUENCE [LARGE SCALE GENOMIC DNA]</scope>
    <source>
        <strain evidence="14">ATCC 53774 / DSM 7210 / GS-15</strain>
    </source>
</reference>
<dbReference type="GO" id="GO:0071555">
    <property type="term" value="P:cell wall organization"/>
    <property type="evidence" value="ECO:0007669"/>
    <property type="project" value="UniProtKB-UniRule"/>
</dbReference>
<feature type="compositionally biased region" description="Pro residues" evidence="10">
    <location>
        <begin position="123"/>
        <end position="140"/>
    </location>
</feature>
<protein>
    <submittedName>
        <fullName evidence="13">Peptidoglycan L,D-transpeptidase, YkuD family, LysM domain-containing</fullName>
    </submittedName>
</protein>
<feature type="compositionally biased region" description="Polar residues" evidence="10">
    <location>
        <begin position="105"/>
        <end position="116"/>
    </location>
</feature>
<dbReference type="PROSITE" id="PS52029">
    <property type="entry name" value="LD_TPASE"/>
    <property type="match status" value="1"/>
</dbReference>
<feature type="compositionally biased region" description="Low complexity" evidence="10">
    <location>
        <begin position="141"/>
        <end position="158"/>
    </location>
</feature>
<evidence type="ECO:0000259" key="12">
    <source>
        <dbReference type="PROSITE" id="PS52029"/>
    </source>
</evidence>
<dbReference type="InterPro" id="IPR018392">
    <property type="entry name" value="LysM"/>
</dbReference>
<dbReference type="PROSITE" id="PS51782">
    <property type="entry name" value="LYSM"/>
    <property type="match status" value="1"/>
</dbReference>
<dbReference type="InterPro" id="IPR038063">
    <property type="entry name" value="Transpep_catalytic_dom"/>
</dbReference>
<dbReference type="GO" id="GO:0008360">
    <property type="term" value="P:regulation of cell shape"/>
    <property type="evidence" value="ECO:0007669"/>
    <property type="project" value="UniProtKB-UniRule"/>
</dbReference>
<feature type="active site" description="Proton donor/acceptor" evidence="9">
    <location>
        <position position="356"/>
    </location>
</feature>
<organism evidence="13 14">
    <name type="scientific">Geobacter metallireducens (strain ATCC 53774 / DSM 7210 / GS-15)</name>
    <dbReference type="NCBI Taxonomy" id="269799"/>
    <lineage>
        <taxon>Bacteria</taxon>
        <taxon>Pseudomonadati</taxon>
        <taxon>Thermodesulfobacteriota</taxon>
        <taxon>Desulfuromonadia</taxon>
        <taxon>Geobacterales</taxon>
        <taxon>Geobacteraceae</taxon>
        <taxon>Geobacter</taxon>
    </lineage>
</organism>
<evidence type="ECO:0000256" key="7">
    <source>
        <dbReference type="ARBA" id="ARBA00022984"/>
    </source>
</evidence>
<comment type="similarity">
    <text evidence="2">Belongs to the YkuD family.</text>
</comment>
<gene>
    <name evidence="13" type="ordered locus">Gmet_2463</name>
</gene>
<dbReference type="Gene3D" id="2.40.440.10">
    <property type="entry name" value="L,D-transpeptidase catalytic domain-like"/>
    <property type="match status" value="1"/>
</dbReference>
<dbReference type="GO" id="GO:0071972">
    <property type="term" value="F:peptidoglycan L,D-transpeptidase activity"/>
    <property type="evidence" value="ECO:0007669"/>
    <property type="project" value="TreeGrafter"/>
</dbReference>
<keyword evidence="7 9" id="KW-0573">Peptidoglycan synthesis</keyword>
<dbReference type="EMBL" id="CP000148">
    <property type="protein sequence ID" value="ABB32688.2"/>
    <property type="molecule type" value="Genomic_DNA"/>
</dbReference>
<feature type="domain" description="LysM" evidence="11">
    <location>
        <begin position="197"/>
        <end position="241"/>
    </location>
</feature>